<keyword evidence="2" id="KW-0808">Transferase</keyword>
<comment type="induction">
    <text evidence="1">By DNA damage, as part of the SOS response.</text>
</comment>
<dbReference type="InterPro" id="IPR004596">
    <property type="entry name" value="Cell_div_suppressor_SulA"/>
</dbReference>
<comment type="subunit">
    <text evidence="1">Interacts with FtsZ.</text>
</comment>
<feature type="region of interest" description="FtsZ binding" evidence="1">
    <location>
        <begin position="128"/>
        <end position="134"/>
    </location>
</feature>
<comment type="similarity">
    <text evidence="1">Belongs to the SulA family.</text>
</comment>
<dbReference type="AlphaFoldDB" id="A0A2D0KKZ4"/>
<dbReference type="Gene3D" id="3.40.50.300">
    <property type="entry name" value="P-loop containing nucleotide triphosphate hydrolases"/>
    <property type="match status" value="1"/>
</dbReference>
<keyword evidence="1" id="KW-0227">DNA damage</keyword>
<dbReference type="HAMAP" id="MF_01179">
    <property type="entry name" value="SulA"/>
    <property type="match status" value="1"/>
</dbReference>
<sequence>MRIQPTLEYLIESKIEAENSTTHKHEITNVTGTTSTKLQPFSQAEQNALQAVNGTIRELSYCEQWPVINHILLPLLHQSRDENRWLLWITPNKRLSRQWLVDSGLPLDKSVQLNQITPIASPYAMEKALASGNYCIVLGWLPELSEYGLQKLRLAAQKGTTLGLIMRPQASSEQYNPVENRIKFHSIYYH</sequence>
<evidence type="ECO:0000256" key="1">
    <source>
        <dbReference type="HAMAP-Rule" id="MF_01179"/>
    </source>
</evidence>
<comment type="function">
    <text evidence="1">Component of the SOS system and an inhibitor of cell division. Accumulation of SulA causes rapid cessation of cell division and the appearance of long, non-septate filaments. In the presence of GTP, binds a polymerization-competent form of FtsZ in a 1:1 ratio, thus inhibiting FtsZ polymerization and therefore preventing it from participating in the assembly of the Z ring. This mechanism prevents the premature segregation of damaged DNA to daughter cells during cell division.</text>
</comment>
<dbReference type="GO" id="GO:0009432">
    <property type="term" value="P:SOS response"/>
    <property type="evidence" value="ECO:0007669"/>
    <property type="project" value="UniProtKB-UniRule"/>
</dbReference>
<keyword evidence="1" id="KW-0131">Cell cycle</keyword>
<dbReference type="GO" id="GO:0000917">
    <property type="term" value="P:division septum assembly"/>
    <property type="evidence" value="ECO:0007669"/>
    <property type="project" value="UniProtKB-KW"/>
</dbReference>
<dbReference type="InterPro" id="IPR047696">
    <property type="entry name" value="SulA_enterobact"/>
</dbReference>
<name>A0A2D0KKZ4_9GAMM</name>
<keyword evidence="1" id="KW-0132">Cell division</keyword>
<feature type="site" description="Essential for degradation by Lon protease" evidence="1">
    <location>
        <position position="190"/>
    </location>
</feature>
<dbReference type="GO" id="GO:0051782">
    <property type="term" value="P:negative regulation of cell division"/>
    <property type="evidence" value="ECO:0007669"/>
    <property type="project" value="UniProtKB-UniRule"/>
</dbReference>
<dbReference type="Proteomes" id="UP000222366">
    <property type="component" value="Unassembled WGS sequence"/>
</dbReference>
<gene>
    <name evidence="1" type="primary">sulA</name>
    <name evidence="2" type="ORF">Xsto_03452</name>
</gene>
<comment type="caution">
    <text evidence="2">The sequence shown here is derived from an EMBL/GenBank/DDBJ whole genome shotgun (WGS) entry which is preliminary data.</text>
</comment>
<dbReference type="InterPro" id="IPR027417">
    <property type="entry name" value="P-loop_NTPase"/>
</dbReference>
<evidence type="ECO:0000313" key="2">
    <source>
        <dbReference type="EMBL" id="PHM63995.1"/>
    </source>
</evidence>
<dbReference type="GO" id="GO:0016779">
    <property type="term" value="F:nucleotidyltransferase activity"/>
    <property type="evidence" value="ECO:0007669"/>
    <property type="project" value="UniProtKB-KW"/>
</dbReference>
<dbReference type="SUPFAM" id="SSF52540">
    <property type="entry name" value="P-loop containing nucleoside triphosphate hydrolases"/>
    <property type="match status" value="1"/>
</dbReference>
<reference evidence="2 3" key="1">
    <citation type="journal article" date="2017" name="Nat. Microbiol.">
        <title>Natural product diversity associated with the nematode symbionts Photorhabdus and Xenorhabdus.</title>
        <authorList>
            <person name="Tobias N.J."/>
            <person name="Wolff H."/>
            <person name="Djahanschiri B."/>
            <person name="Grundmann F."/>
            <person name="Kronenwerth M."/>
            <person name="Shi Y.M."/>
            <person name="Simonyi S."/>
            <person name="Grun P."/>
            <person name="Shapiro-Ilan D."/>
            <person name="Pidot S.J."/>
            <person name="Stinear T.P."/>
            <person name="Ebersberger I."/>
            <person name="Bode H.B."/>
        </authorList>
    </citation>
    <scope>NUCLEOTIDE SEQUENCE [LARGE SCALE GENOMIC DNA]</scope>
    <source>
        <strain evidence="2 3">DSM 17904</strain>
    </source>
</reference>
<dbReference type="EMBL" id="NJAJ01000040">
    <property type="protein sequence ID" value="PHM63995.1"/>
    <property type="molecule type" value="Genomic_DNA"/>
</dbReference>
<evidence type="ECO:0000313" key="3">
    <source>
        <dbReference type="Proteomes" id="UP000222366"/>
    </source>
</evidence>
<accession>A0A2D0KKZ4</accession>
<dbReference type="RefSeq" id="WP_099108323.1">
    <property type="nucleotide sequence ID" value="NZ_CAWNRH010000116.1"/>
</dbReference>
<dbReference type="Pfam" id="PF03846">
    <property type="entry name" value="SulA"/>
    <property type="match status" value="1"/>
</dbReference>
<dbReference type="NCBIfam" id="TIGR00623">
    <property type="entry name" value="SOS_SulA_coli"/>
    <property type="match status" value="1"/>
</dbReference>
<organism evidence="2 3">
    <name type="scientific">Xenorhabdus stockiae</name>
    <dbReference type="NCBI Taxonomy" id="351614"/>
    <lineage>
        <taxon>Bacteria</taxon>
        <taxon>Pseudomonadati</taxon>
        <taxon>Pseudomonadota</taxon>
        <taxon>Gammaproteobacteria</taxon>
        <taxon>Enterobacterales</taxon>
        <taxon>Morganellaceae</taxon>
        <taxon>Xenorhabdus</taxon>
    </lineage>
</organism>
<comment type="caution">
    <text evidence="1">Lacks conserved residue(s) required for the propagation of feature annotation.</text>
</comment>
<keyword evidence="1" id="KW-0717">Septation</keyword>
<comment type="PTM">
    <text evidence="1">Is rapidly cleaved and degraded by the Lon protease once DNA damage is repaired.</text>
</comment>
<protein>
    <recommendedName>
        <fullName evidence="1">Cell division inhibitor SulA</fullName>
    </recommendedName>
</protein>
<keyword evidence="2" id="KW-0548">Nucleotidyltransferase</keyword>
<dbReference type="NCBIfam" id="NF007892">
    <property type="entry name" value="PRK10595.1"/>
    <property type="match status" value="1"/>
</dbReference>
<proteinExistence type="evidence at transcript level"/>
<keyword evidence="1" id="KW-0742">SOS response</keyword>
<keyword evidence="3" id="KW-1185">Reference proteome</keyword>